<dbReference type="InterPro" id="IPR036412">
    <property type="entry name" value="HAD-like_sf"/>
</dbReference>
<proteinExistence type="predicted"/>
<dbReference type="SUPFAM" id="SSF56784">
    <property type="entry name" value="HAD-like"/>
    <property type="match status" value="1"/>
</dbReference>
<dbReference type="SMART" id="SM00577">
    <property type="entry name" value="CPDc"/>
    <property type="match status" value="1"/>
</dbReference>
<dbReference type="WBParaSite" id="TREG1_124270.1">
    <property type="protein sequence ID" value="TREG1_124270.1"/>
    <property type="gene ID" value="TREG1_124270"/>
</dbReference>
<dbReference type="AlphaFoldDB" id="A0AA85J2I7"/>
<evidence type="ECO:0000259" key="2">
    <source>
        <dbReference type="PROSITE" id="PS50969"/>
    </source>
</evidence>
<feature type="region of interest" description="Disordered" evidence="1">
    <location>
        <begin position="399"/>
        <end position="420"/>
    </location>
</feature>
<dbReference type="InterPro" id="IPR023214">
    <property type="entry name" value="HAD_sf"/>
</dbReference>
<evidence type="ECO:0000313" key="4">
    <source>
        <dbReference type="WBParaSite" id="TREG1_124270.1"/>
    </source>
</evidence>
<dbReference type="Proteomes" id="UP000050795">
    <property type="component" value="Unassembled WGS sequence"/>
</dbReference>
<dbReference type="InterPro" id="IPR004274">
    <property type="entry name" value="FCP1_dom"/>
</dbReference>
<feature type="domain" description="FCP1 homology" evidence="2">
    <location>
        <begin position="20"/>
        <end position="210"/>
    </location>
</feature>
<accession>A0AA85J2I7</accession>
<organism evidence="3 4">
    <name type="scientific">Trichobilharzia regenti</name>
    <name type="common">Nasal bird schistosome</name>
    <dbReference type="NCBI Taxonomy" id="157069"/>
    <lineage>
        <taxon>Eukaryota</taxon>
        <taxon>Metazoa</taxon>
        <taxon>Spiralia</taxon>
        <taxon>Lophotrochozoa</taxon>
        <taxon>Platyhelminthes</taxon>
        <taxon>Trematoda</taxon>
        <taxon>Digenea</taxon>
        <taxon>Strigeidida</taxon>
        <taxon>Schistosomatoidea</taxon>
        <taxon>Schistosomatidae</taxon>
        <taxon>Trichobilharzia</taxon>
    </lineage>
</organism>
<name>A0AA85J2I7_TRIRE</name>
<sequence length="420" mass="48420">MPLNGTFISLCSHLTVDYCQRNRKLVLVCDMDETLLTESNLTDKIILRPKINHMLRNLRNHYELCLVTYSTRDRTNYILNKYLDPQSRLFGNRVLCREDIYPQFRNKSDAFFAHLPKSYGRNRRLLREVIGNINSRLSIRHNTTHPRLHSRRPPVWTYVVVLDDFPTAWSNLSTCIPVRPFHLINTGNKAKTTRNESAYVLSLQKFLLKLHTAVFRDPCNMINGERQNLDNASSSQTKKVCLSAHTIITRIKRHLSHNHHFQTLCHLDPYHLFDYENSATPSYKTNGGIFKFCETFSMQRINDSDQLLNNTTNTTTQNDISRYQDILVNQSSSASPPSSLSSSSIPSSSSLSCLPEVSNVGILTNTLNNNHQLKQSKSPRNHRSYINYMDRIGSKAWNCPAYKRSKPSQKRINENNQLSS</sequence>
<dbReference type="PROSITE" id="PS50969">
    <property type="entry name" value="FCP1"/>
    <property type="match status" value="1"/>
</dbReference>
<evidence type="ECO:0000256" key="1">
    <source>
        <dbReference type="SAM" id="MobiDB-lite"/>
    </source>
</evidence>
<dbReference type="Gene3D" id="3.40.50.1000">
    <property type="entry name" value="HAD superfamily/HAD-like"/>
    <property type="match status" value="1"/>
</dbReference>
<reference evidence="3" key="1">
    <citation type="submission" date="2022-06" db="EMBL/GenBank/DDBJ databases">
        <authorList>
            <person name="Berger JAMES D."/>
            <person name="Berger JAMES D."/>
        </authorList>
    </citation>
    <scope>NUCLEOTIDE SEQUENCE [LARGE SCALE GENOMIC DNA]</scope>
</reference>
<reference evidence="4" key="2">
    <citation type="submission" date="2023-11" db="UniProtKB">
        <authorList>
            <consortium name="WormBaseParasite"/>
        </authorList>
    </citation>
    <scope>IDENTIFICATION</scope>
</reference>
<protein>
    <submittedName>
        <fullName evidence="4">FCP1 homology domain-containing protein</fullName>
    </submittedName>
</protein>
<keyword evidence="3" id="KW-1185">Reference proteome</keyword>
<evidence type="ECO:0000313" key="3">
    <source>
        <dbReference type="Proteomes" id="UP000050795"/>
    </source>
</evidence>
<dbReference type="Pfam" id="PF03031">
    <property type="entry name" value="NIF"/>
    <property type="match status" value="1"/>
</dbReference>